<reference evidence="2" key="1">
    <citation type="journal article" date="2021" name="Nat. Commun.">
        <title>Genetic determinants of endophytism in the Arabidopsis root mycobiome.</title>
        <authorList>
            <person name="Mesny F."/>
            <person name="Miyauchi S."/>
            <person name="Thiergart T."/>
            <person name="Pickel B."/>
            <person name="Atanasova L."/>
            <person name="Karlsson M."/>
            <person name="Huettel B."/>
            <person name="Barry K.W."/>
            <person name="Haridas S."/>
            <person name="Chen C."/>
            <person name="Bauer D."/>
            <person name="Andreopoulos W."/>
            <person name="Pangilinan J."/>
            <person name="LaButti K."/>
            <person name="Riley R."/>
            <person name="Lipzen A."/>
            <person name="Clum A."/>
            <person name="Drula E."/>
            <person name="Henrissat B."/>
            <person name="Kohler A."/>
            <person name="Grigoriev I.V."/>
            <person name="Martin F.M."/>
            <person name="Hacquard S."/>
        </authorList>
    </citation>
    <scope>NUCLEOTIDE SEQUENCE</scope>
    <source>
        <strain evidence="2">MPI-CAGE-CH-0230</strain>
    </source>
</reference>
<dbReference type="AlphaFoldDB" id="A0A9P8YAB8"/>
<evidence type="ECO:0000313" key="3">
    <source>
        <dbReference type="Proteomes" id="UP000756346"/>
    </source>
</evidence>
<feature type="region of interest" description="Disordered" evidence="1">
    <location>
        <begin position="27"/>
        <end position="153"/>
    </location>
</feature>
<dbReference type="RefSeq" id="XP_046014690.1">
    <property type="nucleotide sequence ID" value="XM_046160864.1"/>
</dbReference>
<feature type="compositionally biased region" description="Polar residues" evidence="1">
    <location>
        <begin position="180"/>
        <end position="191"/>
    </location>
</feature>
<organism evidence="2 3">
    <name type="scientific">Microdochium trichocladiopsis</name>
    <dbReference type="NCBI Taxonomy" id="1682393"/>
    <lineage>
        <taxon>Eukaryota</taxon>
        <taxon>Fungi</taxon>
        <taxon>Dikarya</taxon>
        <taxon>Ascomycota</taxon>
        <taxon>Pezizomycotina</taxon>
        <taxon>Sordariomycetes</taxon>
        <taxon>Xylariomycetidae</taxon>
        <taxon>Xylariales</taxon>
        <taxon>Microdochiaceae</taxon>
        <taxon>Microdochium</taxon>
    </lineage>
</organism>
<gene>
    <name evidence="2" type="ORF">B0I36DRAFT_381499</name>
</gene>
<accession>A0A9P8YAB8</accession>
<name>A0A9P8YAB8_9PEZI</name>
<comment type="caution">
    <text evidence="2">The sequence shown here is derived from an EMBL/GenBank/DDBJ whole genome shotgun (WGS) entry which is preliminary data.</text>
</comment>
<dbReference type="Proteomes" id="UP000756346">
    <property type="component" value="Unassembled WGS sequence"/>
</dbReference>
<evidence type="ECO:0000313" key="2">
    <source>
        <dbReference type="EMBL" id="KAH7034597.1"/>
    </source>
</evidence>
<dbReference type="EMBL" id="JAGTJQ010000003">
    <property type="protein sequence ID" value="KAH7034597.1"/>
    <property type="molecule type" value="Genomic_DNA"/>
</dbReference>
<feature type="compositionally biased region" description="Polar residues" evidence="1">
    <location>
        <begin position="64"/>
        <end position="83"/>
    </location>
</feature>
<proteinExistence type="predicted"/>
<feature type="compositionally biased region" description="Gly residues" evidence="1">
    <location>
        <begin position="400"/>
        <end position="409"/>
    </location>
</feature>
<dbReference type="GeneID" id="70190410"/>
<feature type="compositionally biased region" description="Acidic residues" evidence="1">
    <location>
        <begin position="117"/>
        <end position="135"/>
    </location>
</feature>
<feature type="compositionally biased region" description="Basic and acidic residues" evidence="1">
    <location>
        <begin position="244"/>
        <end position="253"/>
    </location>
</feature>
<evidence type="ECO:0000256" key="1">
    <source>
        <dbReference type="SAM" id="MobiDB-lite"/>
    </source>
</evidence>
<keyword evidence="3" id="KW-1185">Reference proteome</keyword>
<feature type="compositionally biased region" description="Low complexity" evidence="1">
    <location>
        <begin position="96"/>
        <end position="116"/>
    </location>
</feature>
<feature type="region of interest" description="Disordered" evidence="1">
    <location>
        <begin position="400"/>
        <end position="438"/>
    </location>
</feature>
<sequence>MAPQYRPVARLRLRVRRRVQNVVGIITGTHPGESTTVDEYYSSSSSSSPRSSSSLHARHRQRRNSQYSSRGAGKQQQSYNSLASISESDEEDSITDTDTNSDTGITPSSSVSVFDPDSSDDDDDNDDDEDEEEEGQRERRHDEPRNPFSDYYEADETTAAATTATGSQLVRVKARGHGPSKTQKQRQNNPYRRSMDGEGRMGSKTGGGSAPYRVTLPKGMKWKSTPGAYYGFATTTTTTRRTTQRGDKNEGKPARGQNGLKSSTATATTAAAAAATKPRVIELDWNHTSHGAYQLLRPANPRYVRSFTSGAIAAGGADAGTMMAMLECHTPACEISWGSGSTTTSGAMMRMAEFDGLAGLGYGGFGAGDAQWLEYMSIPSGSLGKAGRWVGRRLGLCGGGGGGGGSGSGREGRSTEEKGSGGGAAGLSGKKSAVVRPSAGNGAVGHVVAPGAAAVRAVSAKRVRFA</sequence>
<feature type="region of interest" description="Disordered" evidence="1">
    <location>
        <begin position="172"/>
        <end position="271"/>
    </location>
</feature>
<protein>
    <submittedName>
        <fullName evidence="2">Uncharacterized protein</fullName>
    </submittedName>
</protein>
<feature type="compositionally biased region" description="Basic and acidic residues" evidence="1">
    <location>
        <begin position="136"/>
        <end position="145"/>
    </location>
</feature>
<feature type="compositionally biased region" description="Low complexity" evidence="1">
    <location>
        <begin position="42"/>
        <end position="54"/>
    </location>
</feature>
<feature type="compositionally biased region" description="Basic and acidic residues" evidence="1">
    <location>
        <begin position="410"/>
        <end position="419"/>
    </location>
</feature>